<dbReference type="EMBL" id="CP000747">
    <property type="protein sequence ID" value="ACG76759.1"/>
    <property type="molecule type" value="Genomic_DNA"/>
</dbReference>
<protein>
    <submittedName>
        <fullName evidence="3">Metallo-beta-lactamase superfamily protein</fullName>
    </submittedName>
</protein>
<dbReference type="PANTHER" id="PTHR42951">
    <property type="entry name" value="METALLO-BETA-LACTAMASE DOMAIN-CONTAINING"/>
    <property type="match status" value="1"/>
</dbReference>
<gene>
    <name evidence="3" type="ordered locus">PHZ_c0345</name>
</gene>
<dbReference type="Proteomes" id="UP000001868">
    <property type="component" value="Chromosome"/>
</dbReference>
<reference evidence="3 4" key="1">
    <citation type="journal article" date="2008" name="BMC Genomics">
        <title>Complete genome of Phenylobacterium zucineum - a novel facultative intracellular bacterium isolated from human erythroleukemia cell line K562.</title>
        <authorList>
            <person name="Luo Y."/>
            <person name="Xu X."/>
            <person name="Ding Z."/>
            <person name="Liu Z."/>
            <person name="Zhang B."/>
            <person name="Yan Z."/>
            <person name="Sun J."/>
            <person name="Hu S."/>
            <person name="Hu X."/>
        </authorList>
    </citation>
    <scope>NUCLEOTIDE SEQUENCE [LARGE SCALE GENOMIC DNA]</scope>
    <source>
        <strain evidence="3 4">HLK1</strain>
    </source>
</reference>
<proteinExistence type="predicted"/>
<feature type="chain" id="PRO_5002825338" evidence="1">
    <location>
        <begin position="23"/>
        <end position="281"/>
    </location>
</feature>
<dbReference type="HOGENOM" id="CLU_066441_1_0_5"/>
<evidence type="ECO:0000313" key="3">
    <source>
        <dbReference type="EMBL" id="ACG76759.1"/>
    </source>
</evidence>
<organism evidence="3 4">
    <name type="scientific">Phenylobacterium zucineum (strain HLK1)</name>
    <dbReference type="NCBI Taxonomy" id="450851"/>
    <lineage>
        <taxon>Bacteria</taxon>
        <taxon>Pseudomonadati</taxon>
        <taxon>Pseudomonadota</taxon>
        <taxon>Alphaproteobacteria</taxon>
        <taxon>Caulobacterales</taxon>
        <taxon>Caulobacteraceae</taxon>
        <taxon>Phenylobacterium</taxon>
    </lineage>
</organism>
<dbReference type="Pfam" id="PF00753">
    <property type="entry name" value="Lactamase_B"/>
    <property type="match status" value="1"/>
</dbReference>
<keyword evidence="1" id="KW-0732">Signal</keyword>
<dbReference type="AlphaFoldDB" id="B4RDR0"/>
<evidence type="ECO:0000313" key="4">
    <source>
        <dbReference type="Proteomes" id="UP000001868"/>
    </source>
</evidence>
<dbReference type="NCBIfam" id="NF012229">
    <property type="entry name" value="bla_class_B_core"/>
    <property type="match status" value="1"/>
</dbReference>
<dbReference type="Gene3D" id="3.60.15.10">
    <property type="entry name" value="Ribonuclease Z/Hydroxyacylglutathione hydrolase-like"/>
    <property type="match status" value="1"/>
</dbReference>
<dbReference type="SMART" id="SM00849">
    <property type="entry name" value="Lactamase_B"/>
    <property type="match status" value="1"/>
</dbReference>
<dbReference type="InterPro" id="IPR001279">
    <property type="entry name" value="Metallo-B-lactamas"/>
</dbReference>
<name>B4RDR0_PHEZH</name>
<dbReference type="OrthoDB" id="9773738at2"/>
<evidence type="ECO:0000259" key="2">
    <source>
        <dbReference type="SMART" id="SM00849"/>
    </source>
</evidence>
<dbReference type="KEGG" id="pzu:PHZ_c0345"/>
<dbReference type="InterPro" id="IPR050855">
    <property type="entry name" value="NDM-1-like"/>
</dbReference>
<dbReference type="STRING" id="450851.PHZ_c0345"/>
<feature type="domain" description="Metallo-beta-lactamase" evidence="2">
    <location>
        <begin position="51"/>
        <end position="233"/>
    </location>
</feature>
<accession>B4RDR0</accession>
<keyword evidence="4" id="KW-1185">Reference proteome</keyword>
<dbReference type="PANTHER" id="PTHR42951:SF17">
    <property type="entry name" value="METALLO-BETA-LACTAMASE DOMAIN-CONTAINING PROTEIN"/>
    <property type="match status" value="1"/>
</dbReference>
<dbReference type="NCBIfam" id="NF033105">
    <property type="entry name" value="bla_subclass_B3"/>
    <property type="match status" value="1"/>
</dbReference>
<sequence>MRNLFLALALATATAAPSVSIAQDAAQRAEWNRPAAPFRIAGPVYYVGTEGLGAYLVADPGGHALIDGGLPESAPLIAANIEALGFKLEDVRYLLVNHAHFDHAGGLAELKRRTGAALVASAGDAPDLGAGRTLGRPELDGFPAVAVDQVVADGDTLRLGQASLTAHVTPGHTRGCTSWSLAGPSGTVLFACSLTVAGQKLHGDPAYPDAAADFRRTFARLRTLHADYFLNFHPEFFDMAGKRARRAAGEPDPFRDPAELARQVDRAEAMFERELARQAAR</sequence>
<evidence type="ECO:0000256" key="1">
    <source>
        <dbReference type="SAM" id="SignalP"/>
    </source>
</evidence>
<dbReference type="RefSeq" id="WP_012520907.1">
    <property type="nucleotide sequence ID" value="NC_011144.1"/>
</dbReference>
<dbReference type="SUPFAM" id="SSF56281">
    <property type="entry name" value="Metallo-hydrolase/oxidoreductase"/>
    <property type="match status" value="1"/>
</dbReference>
<feature type="signal peptide" evidence="1">
    <location>
        <begin position="1"/>
        <end position="22"/>
    </location>
</feature>
<dbReference type="eggNOG" id="COG0491">
    <property type="taxonomic scope" value="Bacteria"/>
</dbReference>
<dbReference type="InterPro" id="IPR036866">
    <property type="entry name" value="RibonucZ/Hydroxyglut_hydro"/>
</dbReference>